<evidence type="ECO:0000256" key="4">
    <source>
        <dbReference type="ARBA" id="ARBA00022989"/>
    </source>
</evidence>
<dbReference type="GO" id="GO:0005886">
    <property type="term" value="C:plasma membrane"/>
    <property type="evidence" value="ECO:0007669"/>
    <property type="project" value="UniProtKB-SubCell"/>
</dbReference>
<evidence type="ECO:0000256" key="5">
    <source>
        <dbReference type="ARBA" id="ARBA00023136"/>
    </source>
</evidence>
<feature type="transmembrane region" description="Helical" evidence="6">
    <location>
        <begin position="214"/>
        <end position="235"/>
    </location>
</feature>
<dbReference type="STRING" id="28234.SAMN04488588_0734"/>
<sequence>MKNFLKSFEDNKFFYFVKNLYNKSREDDVGFIAGYISFFLLLSIFPFLIFFFNLLRYTPIANQDFIENILIEIPPETRDILETIINETINSSSQTLLSVSLIFSIWAGSNGITAIISSINKAYSIQKKLPYWKLKLISIVFTVLLVVLIIFVLFTLVFGEIITNEIFNELQANGSFYSFWNVMRIIIPFVSMVLIFGLLYKFSISFNKRTSTKFIYTLPGSIFTTVGWIISSSIFSDYINNFNIFSTTYGSLGGIVISLIWIYIISLMIIIGAEINGCLHLNNN</sequence>
<gene>
    <name evidence="7" type="ORF">SAMN04488588_0734</name>
</gene>
<keyword evidence="3 6" id="KW-0812">Transmembrane</keyword>
<dbReference type="Proteomes" id="UP000199322">
    <property type="component" value="Unassembled WGS sequence"/>
</dbReference>
<reference evidence="7 8" key="1">
    <citation type="submission" date="2016-10" db="EMBL/GenBank/DDBJ databases">
        <authorList>
            <person name="de Groot N.N."/>
        </authorList>
    </citation>
    <scope>NUCLEOTIDE SEQUENCE [LARGE SCALE GENOMIC DNA]</scope>
    <source>
        <strain evidence="7 8">WG14</strain>
    </source>
</reference>
<proteinExistence type="predicted"/>
<evidence type="ECO:0000313" key="7">
    <source>
        <dbReference type="EMBL" id="SDC25790.1"/>
    </source>
</evidence>
<feature type="transmembrane region" description="Helical" evidence="6">
    <location>
        <begin position="255"/>
        <end position="279"/>
    </location>
</feature>
<evidence type="ECO:0000313" key="8">
    <source>
        <dbReference type="Proteomes" id="UP000199322"/>
    </source>
</evidence>
<dbReference type="EMBL" id="FMYV01000002">
    <property type="protein sequence ID" value="SDC25790.1"/>
    <property type="molecule type" value="Genomic_DNA"/>
</dbReference>
<dbReference type="AlphaFoldDB" id="A0A1G6K471"/>
<evidence type="ECO:0000256" key="2">
    <source>
        <dbReference type="ARBA" id="ARBA00022475"/>
    </source>
</evidence>
<dbReference type="Pfam" id="PF03631">
    <property type="entry name" value="Virul_fac_BrkB"/>
    <property type="match status" value="1"/>
</dbReference>
<evidence type="ECO:0000256" key="1">
    <source>
        <dbReference type="ARBA" id="ARBA00004651"/>
    </source>
</evidence>
<name>A0A1G6K471_9BACT</name>
<keyword evidence="2" id="KW-1003">Cell membrane</keyword>
<protein>
    <submittedName>
        <fullName evidence="7">Membrane protein</fullName>
    </submittedName>
</protein>
<organism evidence="7 8">
    <name type="scientific">Geotoga petraea</name>
    <dbReference type="NCBI Taxonomy" id="28234"/>
    <lineage>
        <taxon>Bacteria</taxon>
        <taxon>Thermotogati</taxon>
        <taxon>Thermotogota</taxon>
        <taxon>Thermotogae</taxon>
        <taxon>Petrotogales</taxon>
        <taxon>Petrotogaceae</taxon>
        <taxon>Geotoga</taxon>
    </lineage>
</organism>
<dbReference type="NCBIfam" id="TIGR00765">
    <property type="entry name" value="yihY_not_rbn"/>
    <property type="match status" value="1"/>
</dbReference>
<evidence type="ECO:0000256" key="3">
    <source>
        <dbReference type="ARBA" id="ARBA00022692"/>
    </source>
</evidence>
<dbReference type="PANTHER" id="PTHR30213">
    <property type="entry name" value="INNER MEMBRANE PROTEIN YHJD"/>
    <property type="match status" value="1"/>
</dbReference>
<evidence type="ECO:0000256" key="6">
    <source>
        <dbReference type="SAM" id="Phobius"/>
    </source>
</evidence>
<feature type="transmembrane region" description="Helical" evidence="6">
    <location>
        <begin position="96"/>
        <end position="116"/>
    </location>
</feature>
<dbReference type="RefSeq" id="WP_091402901.1">
    <property type="nucleotide sequence ID" value="NZ_FMYV01000002.1"/>
</dbReference>
<accession>A0A1G6K471</accession>
<keyword evidence="8" id="KW-1185">Reference proteome</keyword>
<dbReference type="InterPro" id="IPR017039">
    <property type="entry name" value="Virul_fac_BrkB"/>
</dbReference>
<keyword evidence="4 6" id="KW-1133">Transmembrane helix</keyword>
<dbReference type="PANTHER" id="PTHR30213:SF0">
    <property type="entry name" value="UPF0761 MEMBRANE PROTEIN YIHY"/>
    <property type="match status" value="1"/>
</dbReference>
<keyword evidence="5 6" id="KW-0472">Membrane</keyword>
<feature type="transmembrane region" description="Helical" evidence="6">
    <location>
        <begin position="182"/>
        <end position="202"/>
    </location>
</feature>
<feature type="transmembrane region" description="Helical" evidence="6">
    <location>
        <begin position="136"/>
        <end position="162"/>
    </location>
</feature>
<comment type="subcellular location">
    <subcellularLocation>
        <location evidence="1">Cell membrane</location>
        <topology evidence="1">Multi-pass membrane protein</topology>
    </subcellularLocation>
</comment>
<feature type="transmembrane region" description="Helical" evidence="6">
    <location>
        <begin position="29"/>
        <end position="52"/>
    </location>
</feature>
<dbReference type="PIRSF" id="PIRSF035875">
    <property type="entry name" value="RNase_BN"/>
    <property type="match status" value="1"/>
</dbReference>